<protein>
    <submittedName>
        <fullName evidence="1">Ig domain-containing protein group 2 domain-containing protein</fullName>
    </submittedName>
</protein>
<organism evidence="1 2">
    <name type="scientific">Candidatus Magnetoglobus multicellularis str. Araruama</name>
    <dbReference type="NCBI Taxonomy" id="890399"/>
    <lineage>
        <taxon>Bacteria</taxon>
        <taxon>Pseudomonadati</taxon>
        <taxon>Thermodesulfobacteriota</taxon>
        <taxon>Desulfobacteria</taxon>
        <taxon>Desulfobacterales</taxon>
        <taxon>Desulfobacteraceae</taxon>
        <taxon>Candidatus Magnetoglobus</taxon>
    </lineage>
</organism>
<name>A0A1V1P4L5_9BACT</name>
<dbReference type="InterPro" id="IPR001096">
    <property type="entry name" value="Peptidase_C13"/>
</dbReference>
<evidence type="ECO:0000313" key="1">
    <source>
        <dbReference type="EMBL" id="ETR69797.1"/>
    </source>
</evidence>
<reference evidence="2" key="1">
    <citation type="submission" date="2012-11" db="EMBL/GenBank/DDBJ databases">
        <authorList>
            <person name="Lucero-Rivera Y.E."/>
            <person name="Tovar-Ramirez D."/>
        </authorList>
    </citation>
    <scope>NUCLEOTIDE SEQUENCE [LARGE SCALE GENOMIC DNA]</scope>
    <source>
        <strain evidence="2">Araruama</strain>
    </source>
</reference>
<dbReference type="GO" id="GO:0006508">
    <property type="term" value="P:proteolysis"/>
    <property type="evidence" value="ECO:0007669"/>
    <property type="project" value="InterPro"/>
</dbReference>
<dbReference type="EMBL" id="ATBP01000557">
    <property type="protein sequence ID" value="ETR69797.1"/>
    <property type="molecule type" value="Genomic_DNA"/>
</dbReference>
<dbReference type="Gene3D" id="2.60.40.1080">
    <property type="match status" value="1"/>
</dbReference>
<dbReference type="Gene3D" id="2.60.120.380">
    <property type="match status" value="6"/>
</dbReference>
<dbReference type="GO" id="GO:0008233">
    <property type="term" value="F:peptidase activity"/>
    <property type="evidence" value="ECO:0007669"/>
    <property type="project" value="InterPro"/>
</dbReference>
<accession>A0A1V1P4L5</accession>
<dbReference type="Pfam" id="PF01650">
    <property type="entry name" value="Peptidase_C13"/>
    <property type="match status" value="1"/>
</dbReference>
<evidence type="ECO:0000313" key="2">
    <source>
        <dbReference type="Proteomes" id="UP000189670"/>
    </source>
</evidence>
<dbReference type="SUPFAM" id="SSF89260">
    <property type="entry name" value="Collagen-binding domain"/>
    <property type="match status" value="5"/>
</dbReference>
<dbReference type="Proteomes" id="UP000189670">
    <property type="component" value="Unassembled WGS sequence"/>
</dbReference>
<gene>
    <name evidence="1" type="ORF">OMM_03691</name>
</gene>
<comment type="caution">
    <text evidence="1">The sequence shown here is derived from an EMBL/GenBank/DDBJ whole genome shotgun (WGS) entry which is preliminary data.</text>
</comment>
<sequence>MYMLKKITHMIIFTHIIFLFLLSNLWANQSSHTSQPGHTTVLLNIESESLSTSCAIESYIPIGLSPYNMNNQGVWLKNKRRLRWGAFIDGQSKTLSYQLVGMPSAYTYDVIHEISMDGQTSGIPGAQGILISSAFETCTRSIQTQNSKTSVDINITHNRINAAYAVIEFIPQDLTPENMSENAQWFPETRELRWGPFLDQSSKTLSYDLVGPANTYSLNGLVSIDGHAESISGSSDLELLLCPLSIEMSPQSTGEYHLKLMAICDDYSQEITDDVSFMAHDPSLVDIQGNYLTALENSRVTLTVMYQDQIIEKIFWVKAHFDMMEMERNDTMADASDLSEMHFMEGEMLVDDKDYFQLNLDENAIIEIAFLSSSRTADVQVELLDDTTQVLLSGISMDGQNITFFPALDKGVYYIKLISAGDIDQNKGYDLIYQIIHKLPENRVIHMSPGETYQSQIYHSSHTQVFTFDLYKTVARIHFDSGSSIAGYEISVMDSDDQILQQKTVEPSGTVSFDPIETSGSYMIKVRHHSGQIDAIHPFRVYLEALDYFAEVEPNDDFWQPTPILSGEIIKGQKNGDNDVDIYEFVLDVDTPVQLKIEGSEHDVFPEIYYANEQNHLYTLETFTGYLTHNDYWRQGTWYVKIATNQIYYISITEHALHQINAMEPDNKFITANEINGITEIYGAVAANADIDYFKYHSESSGALEINFNNATELLTISIFKDGPAQNILSSDVYQNNRIFIPLGLTYGDYYIQISYKKSYEHSGEIPYQLNVYPTDKSYEIEPNDTWQQSNKLITDEPINGQLSTAMDVDIFYVDVLSTQYFILTCESASGNHPIQMQLIRASDMVTILDIPVLDNQPLQLPMGLTTGRYYIMLATTVENQAYALKLASTENMYEILPNNSFETASPILSETVIGGTVLMNQKDYYSFDVPVPMFIAIDFQSQGEKRVSIFHNDNIHCIDEINIQADSQKTISLGLGKGVYYMQISSPSGTSIPDPYCFTQYTISDTHLEIESNNTPRVATPISKDNWKQGRLYSSDDQDWYGFALPETTRFLVDFSSDASDGDYDISIVNMQNARLVSKKSINGQSVTLSAYQNPGIYYILVESGENNDPENYYTLNIRANADINPYAEIDGNVSLIGLSLSAGKEQIAIGENVPLTVLAHYSDASVQDVEGARVFILPSQDTQPVVSLENNYTIKGLSNGYASIVVSYMGLTGRLTLIVGQPGDNMPIFNHHGNLILVAGGGLNTNNILKEPTQYLSNLVYQRFYNRFFSHDDIYYFNPKTWHDIDGDGIKDNVVDEENITLTAFQNSITNWAVFQESDGPLYVYLIDHGGIDIFNLYPNVNLRASDLDDYLDIFQQKTGRAVVVIIEACKSGSFVDDLMTDAQNRVVITSTDHKDGYMHLNGSISFTQFFADYLYEGNSFRSAFDKARKKLQLSGLPYSAMHPQLSESTIDMANTVIVGGPFAVSSLSPQIVDQSNGDRIPLNASKELFVELSDMFGIKSVTAVILPPDYEIPETGDNFDAPIVNQPGLTLTDEDFDGKYTGTFTHFDQTGRYAVLFYAQNINDYVSVSLPTMIIVGDISQLPGDFNWDGQRDLTDMIMGLQMLSGISTGLYPQVEGVRLSDVLGLFTR</sequence>
<proteinExistence type="predicted"/>
<dbReference type="Gene3D" id="3.40.50.1460">
    <property type="match status" value="1"/>
</dbReference>